<dbReference type="Proteomes" id="UP000548476">
    <property type="component" value="Unassembled WGS sequence"/>
</dbReference>
<comment type="catalytic activity">
    <reaction evidence="3">
        <text>(6R)-10-formyltetrahydrofolate + H2O = (6S)-5,6,7,8-tetrahydrofolate + formate + H(+)</text>
        <dbReference type="Rhea" id="RHEA:19833"/>
        <dbReference type="ChEBI" id="CHEBI:15377"/>
        <dbReference type="ChEBI" id="CHEBI:15378"/>
        <dbReference type="ChEBI" id="CHEBI:15740"/>
        <dbReference type="ChEBI" id="CHEBI:57453"/>
        <dbReference type="ChEBI" id="CHEBI:195366"/>
        <dbReference type="EC" id="3.5.1.10"/>
    </reaction>
</comment>
<comment type="similarity">
    <text evidence="3">Belongs to the PurU family.</text>
</comment>
<dbReference type="EMBL" id="JACHGT010000001">
    <property type="protein sequence ID" value="MBB6032521.1"/>
    <property type="molecule type" value="Genomic_DNA"/>
</dbReference>
<evidence type="ECO:0000256" key="1">
    <source>
        <dbReference type="ARBA" id="ARBA00022563"/>
    </source>
</evidence>
<dbReference type="CDD" id="cd04875">
    <property type="entry name" value="ACT_F4HF-DF"/>
    <property type="match status" value="1"/>
</dbReference>
<evidence type="ECO:0000256" key="4">
    <source>
        <dbReference type="NCBIfam" id="TIGR00655"/>
    </source>
</evidence>
<dbReference type="PRINTS" id="PR01575">
    <property type="entry name" value="FFH4HYDRLASE"/>
</dbReference>
<dbReference type="SUPFAM" id="SSF53328">
    <property type="entry name" value="Formyltransferase"/>
    <property type="match status" value="1"/>
</dbReference>
<reference evidence="6 7" key="1">
    <citation type="submission" date="2020-08" db="EMBL/GenBank/DDBJ databases">
        <title>Genomic Encyclopedia of Type Strains, Phase IV (KMG-IV): sequencing the most valuable type-strain genomes for metagenomic binning, comparative biology and taxonomic classification.</title>
        <authorList>
            <person name="Goeker M."/>
        </authorList>
    </citation>
    <scope>NUCLEOTIDE SEQUENCE [LARGE SCALE GENOMIC DNA]</scope>
    <source>
        <strain evidence="6 7">YIM 65646</strain>
    </source>
</reference>
<keyword evidence="2 3" id="KW-0378">Hydrolase</keyword>
<dbReference type="CDD" id="cd08648">
    <property type="entry name" value="FMT_core_Formyl-FH4-Hydrolase_C"/>
    <property type="match status" value="1"/>
</dbReference>
<dbReference type="AlphaFoldDB" id="A0A841F6G1"/>
<dbReference type="GO" id="GO:0008864">
    <property type="term" value="F:formyltetrahydrofolate deformylase activity"/>
    <property type="evidence" value="ECO:0007669"/>
    <property type="project" value="UniProtKB-UniRule"/>
</dbReference>
<dbReference type="PIRSF" id="PIRSF036480">
    <property type="entry name" value="FormyFH4_hydr"/>
    <property type="match status" value="1"/>
</dbReference>
<gene>
    <name evidence="3" type="primary">purU</name>
    <name evidence="6" type="ORF">HNR73_000363</name>
</gene>
<comment type="function">
    <text evidence="3">Catalyzes the hydrolysis of 10-formyltetrahydrofolate (formyl-FH4) to formate and tetrahydrofolate (FH4).</text>
</comment>
<dbReference type="PANTHER" id="PTHR42706">
    <property type="entry name" value="FORMYLTETRAHYDROFOLATE DEFORMYLASE"/>
    <property type="match status" value="1"/>
</dbReference>
<keyword evidence="3" id="KW-0658">Purine biosynthesis</keyword>
<dbReference type="InterPro" id="IPR002376">
    <property type="entry name" value="Formyl_transf_N"/>
</dbReference>
<dbReference type="InterPro" id="IPR001555">
    <property type="entry name" value="GART_AS"/>
</dbReference>
<dbReference type="Pfam" id="PF00551">
    <property type="entry name" value="Formyl_trans_N"/>
    <property type="match status" value="1"/>
</dbReference>
<dbReference type="SUPFAM" id="SSF55021">
    <property type="entry name" value="ACT-like"/>
    <property type="match status" value="1"/>
</dbReference>
<proteinExistence type="inferred from homology"/>
<dbReference type="GO" id="GO:0006189">
    <property type="term" value="P:'de novo' IMP biosynthetic process"/>
    <property type="evidence" value="ECO:0007669"/>
    <property type="project" value="UniProtKB-UniRule"/>
</dbReference>
<dbReference type="PROSITE" id="PS51671">
    <property type="entry name" value="ACT"/>
    <property type="match status" value="1"/>
</dbReference>
<evidence type="ECO:0000256" key="2">
    <source>
        <dbReference type="ARBA" id="ARBA00022801"/>
    </source>
</evidence>
<dbReference type="Pfam" id="PF01842">
    <property type="entry name" value="ACT"/>
    <property type="match status" value="1"/>
</dbReference>
<dbReference type="InterPro" id="IPR036477">
    <property type="entry name" value="Formyl_transf_N_sf"/>
</dbReference>
<dbReference type="GO" id="GO:0006730">
    <property type="term" value="P:one-carbon metabolic process"/>
    <property type="evidence" value="ECO:0007669"/>
    <property type="project" value="UniProtKB-KW"/>
</dbReference>
<name>A0A841F6G1_9ACTN</name>
<dbReference type="InterPro" id="IPR041729">
    <property type="entry name" value="Formyl-FH4-Hydrolase_C"/>
</dbReference>
<organism evidence="6 7">
    <name type="scientific">Phytomonospora endophytica</name>
    <dbReference type="NCBI Taxonomy" id="714109"/>
    <lineage>
        <taxon>Bacteria</taxon>
        <taxon>Bacillati</taxon>
        <taxon>Actinomycetota</taxon>
        <taxon>Actinomycetes</taxon>
        <taxon>Micromonosporales</taxon>
        <taxon>Micromonosporaceae</taxon>
        <taxon>Phytomonospora</taxon>
    </lineage>
</organism>
<dbReference type="RefSeq" id="WP_184785407.1">
    <property type="nucleotide sequence ID" value="NZ_BONT01000039.1"/>
</dbReference>
<evidence type="ECO:0000259" key="5">
    <source>
        <dbReference type="PROSITE" id="PS51671"/>
    </source>
</evidence>
<comment type="pathway">
    <text evidence="3">Purine metabolism; IMP biosynthesis via de novo pathway; formate from 10-formyl-5,6,7,8-tetrahydrofolate: step 1/1.</text>
</comment>
<dbReference type="PROSITE" id="PS00373">
    <property type="entry name" value="GART"/>
    <property type="match status" value="1"/>
</dbReference>
<dbReference type="PANTHER" id="PTHR42706:SF1">
    <property type="entry name" value="FORMYLTETRAHYDROFOLATE DEFORMYLASE 2, MITOCHONDRIAL"/>
    <property type="match status" value="1"/>
</dbReference>
<keyword evidence="1 3" id="KW-0554">One-carbon metabolism</keyword>
<dbReference type="UniPathway" id="UPA00074">
    <property type="reaction ID" value="UER00170"/>
</dbReference>
<accession>A0A841F6G1</accession>
<dbReference type="NCBIfam" id="NF004684">
    <property type="entry name" value="PRK06027.1"/>
    <property type="match status" value="1"/>
</dbReference>
<sequence length="281" mass="31313">MSGEYILTLSCPDRVGIVHAVAGFLAERGGNIMHSNQFSDPDHGRFFMRVHFSCDHDPAGLRVDFAPVGAEFGMDWELHDRSARQRVLVLVSKQDHCLNDLLYRFRIGAIPGELVGVASNHAHARELTEAAGFAFHHLPVTAESKAAQERRILDLVESERADIVVLARYMQVLSDDFCGKLSGRIINIHHSFLPSFKGAKPYHQAYDRGVKIIGATTHYVTADLDEGPIIEQEIARVDHAMTPQQLVAVGRDLESLVLARGLTWHLEHRVLLNGGRTVVFR</sequence>
<feature type="active site" evidence="3">
    <location>
        <position position="225"/>
    </location>
</feature>
<protein>
    <recommendedName>
        <fullName evidence="3 4">Formyltetrahydrofolate deformylase</fullName>
        <ecNumber evidence="3 4">3.5.1.10</ecNumber>
    </recommendedName>
    <alternativeName>
        <fullName evidence="3">Formyl-FH(4) hydrolase</fullName>
    </alternativeName>
</protein>
<feature type="domain" description="ACT" evidence="5">
    <location>
        <begin position="6"/>
        <end position="92"/>
    </location>
</feature>
<dbReference type="InterPro" id="IPR045865">
    <property type="entry name" value="ACT-like_dom_sf"/>
</dbReference>
<evidence type="ECO:0000313" key="7">
    <source>
        <dbReference type="Proteomes" id="UP000548476"/>
    </source>
</evidence>
<dbReference type="InterPro" id="IPR004810">
    <property type="entry name" value="PurU"/>
</dbReference>
<dbReference type="Gene3D" id="3.40.50.170">
    <property type="entry name" value="Formyl transferase, N-terminal domain"/>
    <property type="match status" value="1"/>
</dbReference>
<dbReference type="Gene3D" id="3.30.70.260">
    <property type="match status" value="1"/>
</dbReference>
<evidence type="ECO:0000313" key="6">
    <source>
        <dbReference type="EMBL" id="MBB6032521.1"/>
    </source>
</evidence>
<comment type="caution">
    <text evidence="6">The sequence shown here is derived from an EMBL/GenBank/DDBJ whole genome shotgun (WGS) entry which is preliminary data.</text>
</comment>
<dbReference type="NCBIfam" id="TIGR00655">
    <property type="entry name" value="PurU"/>
    <property type="match status" value="1"/>
</dbReference>
<dbReference type="EC" id="3.5.1.10" evidence="3 4"/>
<dbReference type="InterPro" id="IPR044074">
    <property type="entry name" value="PurU_ACT"/>
</dbReference>
<dbReference type="HAMAP" id="MF_01927">
    <property type="entry name" value="PurU"/>
    <property type="match status" value="1"/>
</dbReference>
<evidence type="ECO:0000256" key="3">
    <source>
        <dbReference type="HAMAP-Rule" id="MF_01927"/>
    </source>
</evidence>
<keyword evidence="7" id="KW-1185">Reference proteome</keyword>
<dbReference type="InterPro" id="IPR002912">
    <property type="entry name" value="ACT_dom"/>
</dbReference>